<dbReference type="Proteomes" id="UP001370348">
    <property type="component" value="Chromosome"/>
</dbReference>
<name>A0ABZ2LVV5_9BACT</name>
<protein>
    <submittedName>
        <fullName evidence="3">Nuclear transport factor 2 family protein</fullName>
    </submittedName>
</protein>
<proteinExistence type="predicted"/>
<sequence length="407" mass="44698">MKRSLLASAPFAPSALVALVLAHAQTACAPAPSASAPTPAAPASPAADIEADKRTIAAELDDWHAAAAQANEARYFGHFAKDAIFLGTDAAEHWDVPAFRAFARPYFEKGKAWTFRATKRTIRLAPGGQSAWFDEDLETSSLGPSRGSGVLVREDGRWKITQYDLSIPIPNERLSELRALLEGPPKPRSKERYKEVYAKASALAESDLPGAAKLLADMVPEAKTHPDEDLEFWLHNELTWLHWAQDDLPGALAEVDAMRATLDHGTLSPDATATLRLHERWDRAYILLEMALTGPRDKRTKALAEANAARTSYETLAKARDDRDGLTALDTFFAVRLGKSKEALASAKKVDLTQRGDVQDLYIFQLAYEAGGDKQSANAARTQICRAKNYLMRPLILHRGAKEGWRC</sequence>
<organism evidence="3 4">
    <name type="scientific">Pendulispora albinea</name>
    <dbReference type="NCBI Taxonomy" id="2741071"/>
    <lineage>
        <taxon>Bacteria</taxon>
        <taxon>Pseudomonadati</taxon>
        <taxon>Myxococcota</taxon>
        <taxon>Myxococcia</taxon>
        <taxon>Myxococcales</taxon>
        <taxon>Sorangiineae</taxon>
        <taxon>Pendulisporaceae</taxon>
        <taxon>Pendulispora</taxon>
    </lineage>
</organism>
<feature type="domain" description="SnoaL-like" evidence="2">
    <location>
        <begin position="57"/>
        <end position="170"/>
    </location>
</feature>
<reference evidence="3 4" key="1">
    <citation type="submission" date="2021-12" db="EMBL/GenBank/DDBJ databases">
        <title>Discovery of the Pendulisporaceae a myxobacterial family with distinct sporulation behavior and unique specialized metabolism.</title>
        <authorList>
            <person name="Garcia R."/>
            <person name="Popoff A."/>
            <person name="Bader C.D."/>
            <person name="Loehr J."/>
            <person name="Walesch S."/>
            <person name="Walt C."/>
            <person name="Boldt J."/>
            <person name="Bunk B."/>
            <person name="Haeckl F.J.F.P.J."/>
            <person name="Gunesch A.P."/>
            <person name="Birkelbach J."/>
            <person name="Nuebel U."/>
            <person name="Pietschmann T."/>
            <person name="Bach T."/>
            <person name="Mueller R."/>
        </authorList>
    </citation>
    <scope>NUCLEOTIDE SEQUENCE [LARGE SCALE GENOMIC DNA]</scope>
    <source>
        <strain evidence="3 4">MSr11954</strain>
    </source>
</reference>
<evidence type="ECO:0000313" key="3">
    <source>
        <dbReference type="EMBL" id="WXB13241.1"/>
    </source>
</evidence>
<dbReference type="InterPro" id="IPR032710">
    <property type="entry name" value="NTF2-like_dom_sf"/>
</dbReference>
<gene>
    <name evidence="3" type="ORF">LZC94_36035</name>
</gene>
<dbReference type="Gene3D" id="3.10.450.50">
    <property type="match status" value="1"/>
</dbReference>
<dbReference type="SUPFAM" id="SSF54427">
    <property type="entry name" value="NTF2-like"/>
    <property type="match status" value="1"/>
</dbReference>
<accession>A0ABZ2LVV5</accession>
<keyword evidence="1" id="KW-0732">Signal</keyword>
<feature type="signal peptide" evidence="1">
    <location>
        <begin position="1"/>
        <end position="29"/>
    </location>
</feature>
<dbReference type="Pfam" id="PF13474">
    <property type="entry name" value="SnoaL_3"/>
    <property type="match status" value="1"/>
</dbReference>
<keyword evidence="4" id="KW-1185">Reference proteome</keyword>
<evidence type="ECO:0000313" key="4">
    <source>
        <dbReference type="Proteomes" id="UP001370348"/>
    </source>
</evidence>
<dbReference type="InterPro" id="IPR037401">
    <property type="entry name" value="SnoaL-like"/>
</dbReference>
<dbReference type="RefSeq" id="WP_394822862.1">
    <property type="nucleotide sequence ID" value="NZ_CP089984.1"/>
</dbReference>
<evidence type="ECO:0000256" key="1">
    <source>
        <dbReference type="SAM" id="SignalP"/>
    </source>
</evidence>
<feature type="chain" id="PRO_5046842780" evidence="1">
    <location>
        <begin position="30"/>
        <end position="407"/>
    </location>
</feature>
<dbReference type="EMBL" id="CP089984">
    <property type="protein sequence ID" value="WXB13241.1"/>
    <property type="molecule type" value="Genomic_DNA"/>
</dbReference>
<evidence type="ECO:0000259" key="2">
    <source>
        <dbReference type="Pfam" id="PF13474"/>
    </source>
</evidence>